<reference evidence="5" key="1">
    <citation type="submission" date="2013-07" db="EMBL/GenBank/DDBJ databases">
        <title>The genome of Eucalyptus grandis.</title>
        <authorList>
            <person name="Schmutz J."/>
            <person name="Hayes R."/>
            <person name="Myburg A."/>
            <person name="Tuskan G."/>
            <person name="Grattapaglia D."/>
            <person name="Rokhsar D.S."/>
        </authorList>
    </citation>
    <scope>NUCLEOTIDE SEQUENCE</scope>
    <source>
        <tissue evidence="5">Leaf extractions</tissue>
    </source>
</reference>
<sequence>MAKLGKKARKFAKKNLQSVLKRKRQTNSMFKKKASSKRKEQDVNEDHEVDKVDLSSESKPEVQDIEDIALDALLGGDCSDLGEDDSDSDGYLEVSINAIQANTDDETYLEEDGDVTALSVQNKDIHSELVEKKKKLDKLKKKDPGFCKFLENNDKHVHQLSDEEMFSDDEEASGDDTQTVGESLNSSKLKLLTASTINGWCQEATEMQNVSALTSLLNCYRAACHYGSESTGFSDGATIYKIQNNEAYSTILAFMLREADKIFRNLLGISCSNCKKETILDMKKTSKWKTMKPLIKSYLRSTLFLLNQVTDSKILVFSLTQLRASIICFAGFPSLLHRLIKISIHLWATGDENLSSHAFLVVRDVAFLYGNDWFDICLIKTYKAFIGHCKFLEPGMFNHIQFLRNSIVELCSMDLQKSSSKALGSLQQLAKVVQLALLTKKKEAVKKICSWQFANCIDLWVEFVSSNICDYDLQPLLYMIIQIVNGVAHLFLGPRYLPLRIKCIQWLNHLSRSSGIFIPVASFALDILEYKVGKVGKMPGKDINFSTSVKLPKHWLKSQNFQEQCVSSAIELLCTHFDQWSYHISFPELATVPLVCLRKFCEATTNESFRRVLKRFIDQVELNIEFVRKKRDEVAFSPKDQQSVESFLQLEKSSGNASFKQYYGSIMQKAVSQNLFTSEKFSLEEHKKSTRKKGRLVTRREVARPNGQENGVRNGNMEKRRKKRKTLNSATLAQ</sequence>
<proteinExistence type="inferred from homology"/>
<evidence type="ECO:0000256" key="4">
    <source>
        <dbReference type="SAM" id="MobiDB-lite"/>
    </source>
</evidence>
<gene>
    <name evidence="5" type="ORF">EUGRSUZ_G02808</name>
</gene>
<feature type="compositionally biased region" description="Basic residues" evidence="4">
    <location>
        <begin position="688"/>
        <end position="697"/>
    </location>
</feature>
<dbReference type="PANTHER" id="PTHR12687">
    <property type="entry name" value="NUCLEOLAR COMPLEX 2 AND RAD4-RELATED"/>
    <property type="match status" value="1"/>
</dbReference>
<comment type="similarity">
    <text evidence="2">Belongs to the NOC2 family.</text>
</comment>
<feature type="region of interest" description="Disordered" evidence="4">
    <location>
        <begin position="686"/>
        <end position="734"/>
    </location>
</feature>
<feature type="compositionally biased region" description="Basic residues" evidence="4">
    <location>
        <begin position="1"/>
        <end position="13"/>
    </location>
</feature>
<dbReference type="PANTHER" id="PTHR12687:SF8">
    <property type="entry name" value="PROTEIN REBELOTE"/>
    <property type="match status" value="1"/>
</dbReference>
<protein>
    <recommendedName>
        <fullName evidence="6">Nucleolar complex protein 2 homolog</fullName>
    </recommendedName>
</protein>
<dbReference type="AlphaFoldDB" id="A0A059BHM1"/>
<dbReference type="InParanoid" id="A0A059BHM1"/>
<organism evidence="5">
    <name type="scientific">Eucalyptus grandis</name>
    <name type="common">Flooded gum</name>
    <dbReference type="NCBI Taxonomy" id="71139"/>
    <lineage>
        <taxon>Eukaryota</taxon>
        <taxon>Viridiplantae</taxon>
        <taxon>Streptophyta</taxon>
        <taxon>Embryophyta</taxon>
        <taxon>Tracheophyta</taxon>
        <taxon>Spermatophyta</taxon>
        <taxon>Magnoliopsida</taxon>
        <taxon>eudicotyledons</taxon>
        <taxon>Gunneridae</taxon>
        <taxon>Pentapetalae</taxon>
        <taxon>rosids</taxon>
        <taxon>malvids</taxon>
        <taxon>Myrtales</taxon>
        <taxon>Myrtaceae</taxon>
        <taxon>Myrtoideae</taxon>
        <taxon>Eucalypteae</taxon>
        <taxon>Eucalyptus</taxon>
    </lineage>
</organism>
<dbReference type="eggNOG" id="KOG2256">
    <property type="taxonomic scope" value="Eukaryota"/>
</dbReference>
<dbReference type="GO" id="GO:0005730">
    <property type="term" value="C:nucleolus"/>
    <property type="evidence" value="ECO:0000318"/>
    <property type="project" value="GO_Central"/>
</dbReference>
<dbReference type="KEGG" id="egr:104454195"/>
<keyword evidence="3" id="KW-0539">Nucleus</keyword>
<name>A0A059BHM1_EUCGR</name>
<dbReference type="STRING" id="71139.A0A059BHM1"/>
<dbReference type="OrthoDB" id="10266662at2759"/>
<dbReference type="GO" id="GO:0030690">
    <property type="term" value="C:Noc1p-Noc2p complex"/>
    <property type="evidence" value="ECO:0000318"/>
    <property type="project" value="GO_Central"/>
</dbReference>
<dbReference type="GO" id="GO:0042273">
    <property type="term" value="P:ribosomal large subunit biogenesis"/>
    <property type="evidence" value="ECO:0000318"/>
    <property type="project" value="GO_Central"/>
</dbReference>
<comment type="subcellular location">
    <subcellularLocation>
        <location evidence="1">Nucleus</location>
    </subcellularLocation>
</comment>
<evidence type="ECO:0008006" key="6">
    <source>
        <dbReference type="Google" id="ProtNLM"/>
    </source>
</evidence>
<dbReference type="GO" id="GO:0030691">
    <property type="term" value="C:Noc2p-Noc3p complex"/>
    <property type="evidence" value="ECO:0000318"/>
    <property type="project" value="GO_Central"/>
</dbReference>
<dbReference type="Gramene" id="KCW65376">
    <property type="protein sequence ID" value="KCW65376"/>
    <property type="gene ID" value="EUGRSUZ_G02808"/>
</dbReference>
<feature type="compositionally biased region" description="Basic and acidic residues" evidence="4">
    <location>
        <begin position="37"/>
        <end position="62"/>
    </location>
</feature>
<evidence type="ECO:0000256" key="3">
    <source>
        <dbReference type="ARBA" id="ARBA00023242"/>
    </source>
</evidence>
<dbReference type="GO" id="GO:0005654">
    <property type="term" value="C:nucleoplasm"/>
    <property type="evidence" value="ECO:0000318"/>
    <property type="project" value="GO_Central"/>
</dbReference>
<evidence type="ECO:0000256" key="1">
    <source>
        <dbReference type="ARBA" id="ARBA00004123"/>
    </source>
</evidence>
<evidence type="ECO:0000313" key="5">
    <source>
        <dbReference type="EMBL" id="KCW65376.1"/>
    </source>
</evidence>
<dbReference type="OMA" id="QMFFPIP"/>
<evidence type="ECO:0000256" key="2">
    <source>
        <dbReference type="ARBA" id="ARBA00005907"/>
    </source>
</evidence>
<feature type="compositionally biased region" description="Basic residues" evidence="4">
    <location>
        <begin position="20"/>
        <end position="36"/>
    </location>
</feature>
<dbReference type="EMBL" id="KK198759">
    <property type="protein sequence ID" value="KCW65376.1"/>
    <property type="molecule type" value="Genomic_DNA"/>
</dbReference>
<feature type="region of interest" description="Disordered" evidence="4">
    <location>
        <begin position="1"/>
        <end position="62"/>
    </location>
</feature>
<accession>A0A059BHM1</accession>
<dbReference type="InterPro" id="IPR005343">
    <property type="entry name" value="Noc2"/>
</dbReference>
<dbReference type="FunCoup" id="A0A059BHM1">
    <property type="interactions" value="1949"/>
</dbReference>
<dbReference type="Pfam" id="PF03715">
    <property type="entry name" value="Noc2"/>
    <property type="match status" value="1"/>
</dbReference>